<comment type="caution">
    <text evidence="3">The sequence shown here is derived from an EMBL/GenBank/DDBJ whole genome shotgun (WGS) entry which is preliminary data.</text>
</comment>
<gene>
    <name evidence="3" type="ORF">FYJ35_08655</name>
</gene>
<dbReference type="PANTHER" id="PTHR42846">
    <property type="entry name" value="NI-SIROHYDROCHLORIN A,C-DIAMIDE REDUCTIVE CYCLASE COMPLEX, COMPONENT CFBD"/>
    <property type="match status" value="1"/>
</dbReference>
<protein>
    <submittedName>
        <fullName evidence="3">Nitrogenase molybdenum-iron protein</fullName>
    </submittedName>
</protein>
<dbReference type="InterPro" id="IPR000510">
    <property type="entry name" value="Nase/OxRdtase_comp1"/>
</dbReference>
<evidence type="ECO:0000259" key="2">
    <source>
        <dbReference type="Pfam" id="PF00148"/>
    </source>
</evidence>
<dbReference type="InterPro" id="IPR052673">
    <property type="entry name" value="Ni-siroh_cyclase_CfbD"/>
</dbReference>
<dbReference type="AlphaFoldDB" id="A0A6L5X6T7"/>
<evidence type="ECO:0000313" key="4">
    <source>
        <dbReference type="Proteomes" id="UP000481852"/>
    </source>
</evidence>
<reference evidence="3 4" key="1">
    <citation type="submission" date="2019-08" db="EMBL/GenBank/DDBJ databases">
        <title>In-depth cultivation of the pig gut microbiome towards novel bacterial diversity and tailored functional studies.</title>
        <authorList>
            <person name="Wylensek D."/>
            <person name="Hitch T.C.A."/>
            <person name="Clavel T."/>
        </authorList>
    </citation>
    <scope>NUCLEOTIDE SEQUENCE [LARGE SCALE GENOMIC DNA]</scope>
    <source>
        <strain evidence="3 4">Oil+RF-744-WCA-WT-11</strain>
    </source>
</reference>
<dbReference type="PANTHER" id="PTHR42846:SF1">
    <property type="entry name" value="NI-SIROHYDROCHLORIN A,C-DIAMIDE REDUCTIVE CYCLASE COMPLEX, COMPONENT CFBD"/>
    <property type="match status" value="1"/>
</dbReference>
<dbReference type="GO" id="GO:0016491">
    <property type="term" value="F:oxidoreductase activity"/>
    <property type="evidence" value="ECO:0007669"/>
    <property type="project" value="InterPro"/>
</dbReference>
<sequence length="417" mass="45882">MRGLRKVLTPFAPDQSGAESVLYELGGIIVILDAGGCAGNICGFDEPRWSSRKSAVFSAGLRDMDAVMGRDRLLVKKICRCAEKIDASFVAVIGTPVPAVIGTDLSAVKRMIEAQISLPVLTMATDGMHLYDRGVQLAYMALLRELDRRGMLEEPGNSDQKPDRAAGHANQNPDGAARDMERPPDGAAGRMESAAFPDGRRTRRAGVFGVTPLDLPNGQCAELIRLALQAEGYDEVILYGDGAALEDYRRAGENDVNIAASPDGLEAVHFLNQRFGTPVEVRFPGAVRMLERAERERSDREKADYNRPDCERPERQGKSCTLIVQSQILGCSIREALIKQEPGQRIVVASWFEMDQELMQPGDVRLREEDDFTHLVQMLKPDRMIADRVMERLIPAFEGTFVHLPQFAVSGKSEAAV</sequence>
<keyword evidence="4" id="KW-1185">Reference proteome</keyword>
<dbReference type="Pfam" id="PF00148">
    <property type="entry name" value="Oxidored_nitro"/>
    <property type="match status" value="1"/>
</dbReference>
<dbReference type="Gene3D" id="3.40.50.1980">
    <property type="entry name" value="Nitrogenase molybdenum iron protein domain"/>
    <property type="match status" value="2"/>
</dbReference>
<feature type="region of interest" description="Disordered" evidence="1">
    <location>
        <begin position="293"/>
        <end position="314"/>
    </location>
</feature>
<dbReference type="SUPFAM" id="SSF53807">
    <property type="entry name" value="Helical backbone' metal receptor"/>
    <property type="match status" value="1"/>
</dbReference>
<organism evidence="3 4">
    <name type="scientific">Porcincola intestinalis</name>
    <dbReference type="NCBI Taxonomy" id="2606632"/>
    <lineage>
        <taxon>Bacteria</taxon>
        <taxon>Bacillati</taxon>
        <taxon>Bacillota</taxon>
        <taxon>Clostridia</taxon>
        <taxon>Lachnospirales</taxon>
        <taxon>Lachnospiraceae</taxon>
        <taxon>Porcincola</taxon>
    </lineage>
</organism>
<name>A0A6L5X6T7_9FIRM</name>
<evidence type="ECO:0000256" key="1">
    <source>
        <dbReference type="SAM" id="MobiDB-lite"/>
    </source>
</evidence>
<dbReference type="Proteomes" id="UP000481852">
    <property type="component" value="Unassembled WGS sequence"/>
</dbReference>
<feature type="domain" description="Nitrogenase/oxidoreductase component 1" evidence="2">
    <location>
        <begin position="51"/>
        <end position="281"/>
    </location>
</feature>
<dbReference type="EMBL" id="VULZ01000008">
    <property type="protein sequence ID" value="MSS15103.1"/>
    <property type="molecule type" value="Genomic_DNA"/>
</dbReference>
<feature type="region of interest" description="Disordered" evidence="1">
    <location>
        <begin position="152"/>
        <end position="196"/>
    </location>
</feature>
<evidence type="ECO:0000313" key="3">
    <source>
        <dbReference type="EMBL" id="MSS15103.1"/>
    </source>
</evidence>
<dbReference type="RefSeq" id="WP_154525604.1">
    <property type="nucleotide sequence ID" value="NZ_JAQYJL010000019.1"/>
</dbReference>
<proteinExistence type="predicted"/>
<accession>A0A6L5X6T7</accession>